<feature type="region of interest" description="Disordered" evidence="1">
    <location>
        <begin position="153"/>
        <end position="206"/>
    </location>
</feature>
<feature type="compositionally biased region" description="Acidic residues" evidence="1">
    <location>
        <begin position="738"/>
        <end position="747"/>
    </location>
</feature>
<feature type="compositionally biased region" description="Polar residues" evidence="1">
    <location>
        <begin position="163"/>
        <end position="181"/>
    </location>
</feature>
<feature type="region of interest" description="Disordered" evidence="1">
    <location>
        <begin position="638"/>
        <end position="659"/>
    </location>
</feature>
<gene>
    <name evidence="2" type="ORF">BG006_006231</name>
</gene>
<comment type="caution">
    <text evidence="2">The sequence shown here is derived from an EMBL/GenBank/DDBJ whole genome shotgun (WGS) entry which is preliminary data.</text>
</comment>
<protein>
    <submittedName>
        <fullName evidence="2">Uncharacterized protein</fullName>
    </submittedName>
</protein>
<feature type="compositionally biased region" description="Basic and acidic residues" evidence="1">
    <location>
        <begin position="400"/>
        <end position="410"/>
    </location>
</feature>
<organism evidence="2 3">
    <name type="scientific">Podila minutissima</name>
    <dbReference type="NCBI Taxonomy" id="64525"/>
    <lineage>
        <taxon>Eukaryota</taxon>
        <taxon>Fungi</taxon>
        <taxon>Fungi incertae sedis</taxon>
        <taxon>Mucoromycota</taxon>
        <taxon>Mortierellomycotina</taxon>
        <taxon>Mortierellomycetes</taxon>
        <taxon>Mortierellales</taxon>
        <taxon>Mortierellaceae</taxon>
        <taxon>Podila</taxon>
    </lineage>
</organism>
<feature type="region of interest" description="Disordered" evidence="1">
    <location>
        <begin position="81"/>
        <end position="128"/>
    </location>
</feature>
<feature type="region of interest" description="Disordered" evidence="1">
    <location>
        <begin position="388"/>
        <end position="428"/>
    </location>
</feature>
<reference evidence="2" key="1">
    <citation type="journal article" date="2020" name="Fungal Divers.">
        <title>Resolving the Mortierellaceae phylogeny through synthesis of multi-gene phylogenetics and phylogenomics.</title>
        <authorList>
            <person name="Vandepol N."/>
            <person name="Liber J."/>
            <person name="Desiro A."/>
            <person name="Na H."/>
            <person name="Kennedy M."/>
            <person name="Barry K."/>
            <person name="Grigoriev I.V."/>
            <person name="Miller A.N."/>
            <person name="O'Donnell K."/>
            <person name="Stajich J.E."/>
            <person name="Bonito G."/>
        </authorList>
    </citation>
    <scope>NUCLEOTIDE SEQUENCE</scope>
    <source>
        <strain evidence="2">NVP1</strain>
    </source>
</reference>
<feature type="compositionally biased region" description="Polar residues" evidence="1">
    <location>
        <begin position="196"/>
        <end position="206"/>
    </location>
</feature>
<evidence type="ECO:0000313" key="3">
    <source>
        <dbReference type="Proteomes" id="UP000696485"/>
    </source>
</evidence>
<proteinExistence type="predicted"/>
<evidence type="ECO:0000313" key="2">
    <source>
        <dbReference type="EMBL" id="KAF9330853.1"/>
    </source>
</evidence>
<feature type="compositionally biased region" description="Low complexity" evidence="1">
    <location>
        <begin position="641"/>
        <end position="651"/>
    </location>
</feature>
<name>A0A9P5VLK4_9FUNG</name>
<feature type="compositionally biased region" description="Polar residues" evidence="1">
    <location>
        <begin position="92"/>
        <end position="123"/>
    </location>
</feature>
<sequence length="844" mass="93719">MSYKKDETIRIVDKRQTMSGIEYKFSVTGEWLSSSESRRSRPELVELYEWLHNSGFHGNLSVIAFNPANSQANKNIRKRVRSSQHPGDTLAMDTTTPREITPQDTIENTTLVKTEGPSDTDSGNAVVGQVPSVKKLRRDDSFIEGINNLNIDLKASEGRDTPTENQKSSEPGTSKSSQPTQLPGAATSIASPAVKTESTTPIKTNEPQVLEFNRNTEGMIEAYFNEGLDASGLETFDMLLGPYRRPSREFTAAFFYAIVLSPVTDIGTIEGAIHVLDRVLTLHGPEPFQLIWDVQKRRRELLDGKSQFSKAAQSISTSIPNSNTSNISGGFDSSSVDIAAAKRLPGWSNIWELFRGLLGLDTKSETRQYIAFQELQIKSRLFGDDTDATNASSSKTSDANTEHDKFESTRSKKKSSYQPGDKVPEEQEVREEIGRAIIGLLLRILEQDAVLNNLSSKSFFKRDVLSSDAYQPSSAARQALDSIFLFASLATSSRYLEWSLTNLSSIPSPSPEPLSSSSRGTHKLKPKAIWPLNERVVLNPAGLEILQLGQKILLLLVRFIQAEELRPAGDLPGSGLDWLARETLSRLSKMNKDRTFGPAPMPYGALERYNLDQTRIFLKGLIEGPVLLDTGTGTRTYYRKQQQQQQQQQQQGVSNSDMIEGSATEKKVWSQRGIVAGSSTFVLAIVGMWFQSTMSGGGVSPSFRWIVDKYTMPGNLRPNPGAAPSTTKGRGESSLPESLEEEEEDEDEMGHEAWHARDMEHIEWRVMMTELMVWAWIEARGVQRQDIEGTGVGKILYSDALSEEGPSGWLTMARTLAKIRGTLEARWEDLESEIEDAIDENGSR</sequence>
<dbReference type="Proteomes" id="UP000696485">
    <property type="component" value="Unassembled WGS sequence"/>
</dbReference>
<evidence type="ECO:0000256" key="1">
    <source>
        <dbReference type="SAM" id="MobiDB-lite"/>
    </source>
</evidence>
<accession>A0A9P5VLK4</accession>
<keyword evidence="3" id="KW-1185">Reference proteome</keyword>
<feature type="region of interest" description="Disordered" evidence="1">
    <location>
        <begin position="714"/>
        <end position="747"/>
    </location>
</feature>
<dbReference type="EMBL" id="JAAAUY010000366">
    <property type="protein sequence ID" value="KAF9330853.1"/>
    <property type="molecule type" value="Genomic_DNA"/>
</dbReference>
<dbReference type="AlphaFoldDB" id="A0A9P5VLK4"/>
<feature type="compositionally biased region" description="Polar residues" evidence="1">
    <location>
        <begin position="388"/>
        <end position="399"/>
    </location>
</feature>